<dbReference type="PANTHER" id="PTHR11092:SF0">
    <property type="entry name" value="EPIMERASE FAMILY PROTEIN SDR39U1"/>
    <property type="match status" value="1"/>
</dbReference>
<evidence type="ECO:0000259" key="3">
    <source>
        <dbReference type="Pfam" id="PF08338"/>
    </source>
</evidence>
<dbReference type="Pfam" id="PF01370">
    <property type="entry name" value="Epimerase"/>
    <property type="match status" value="1"/>
</dbReference>
<gene>
    <name evidence="4" type="ORF">GCM10011409_39000</name>
</gene>
<sequence length="297" mass="33398">MNILITGGTGFVGRHLTKRLLDEDHHVYILTRSPDLYQNTDKTTYISYQHNAKTLPVLHAVVNLAGESLFGYWTRKKKKAILTSRIETTQAVIDLMNQMDRKPSVFISGSAIGFYGTSEDFIFTEGTTKSGEDFLASVVMEWEKTASQAEEMGIRTVYTRFGVILGEAGALPLMDLPVKWFVGGRIGSGEQWISWVHITDVVELILFCLANEHIDGPVNVTAPNPMRNKEFTRTLANVLGRPYWLPAPSPLVRVGLGQMSQLITKGQYVLPRKVETFRYPFRYPNLEGALKQILQSE</sequence>
<dbReference type="InterPro" id="IPR010099">
    <property type="entry name" value="SDR39U1"/>
</dbReference>
<dbReference type="RefSeq" id="WP_188725726.1">
    <property type="nucleotide sequence ID" value="NZ_BMJD01000047.1"/>
</dbReference>
<organism evidence="4 5">
    <name type="scientific">Lentibacillus populi</name>
    <dbReference type="NCBI Taxonomy" id="1827502"/>
    <lineage>
        <taxon>Bacteria</taxon>
        <taxon>Bacillati</taxon>
        <taxon>Bacillota</taxon>
        <taxon>Bacilli</taxon>
        <taxon>Bacillales</taxon>
        <taxon>Bacillaceae</taxon>
        <taxon>Lentibacillus</taxon>
    </lineage>
</organism>
<comment type="similarity">
    <text evidence="1">Belongs to the NAD(P)-dependent epimerase/dehydratase family. SDR39U1 subfamily.</text>
</comment>
<reference evidence="4" key="1">
    <citation type="journal article" date="2014" name="Int. J. Syst. Evol. Microbiol.">
        <title>Complete genome sequence of Corynebacterium casei LMG S-19264T (=DSM 44701T), isolated from a smear-ripened cheese.</title>
        <authorList>
            <consortium name="US DOE Joint Genome Institute (JGI-PGF)"/>
            <person name="Walter F."/>
            <person name="Albersmeier A."/>
            <person name="Kalinowski J."/>
            <person name="Ruckert C."/>
        </authorList>
    </citation>
    <scope>NUCLEOTIDE SEQUENCE</scope>
    <source>
        <strain evidence="4">CGMCC 1.15454</strain>
    </source>
</reference>
<dbReference type="InterPro" id="IPR013549">
    <property type="entry name" value="DUF1731"/>
</dbReference>
<reference evidence="4" key="2">
    <citation type="submission" date="2020-09" db="EMBL/GenBank/DDBJ databases">
        <authorList>
            <person name="Sun Q."/>
            <person name="Zhou Y."/>
        </authorList>
    </citation>
    <scope>NUCLEOTIDE SEQUENCE</scope>
    <source>
        <strain evidence="4">CGMCC 1.15454</strain>
    </source>
</reference>
<feature type="domain" description="DUF1731" evidence="3">
    <location>
        <begin position="247"/>
        <end position="293"/>
    </location>
</feature>
<evidence type="ECO:0000313" key="4">
    <source>
        <dbReference type="EMBL" id="GGB57703.1"/>
    </source>
</evidence>
<dbReference type="NCBIfam" id="TIGR01777">
    <property type="entry name" value="yfcH"/>
    <property type="match status" value="1"/>
</dbReference>
<dbReference type="EMBL" id="BMJD01000047">
    <property type="protein sequence ID" value="GGB57703.1"/>
    <property type="molecule type" value="Genomic_DNA"/>
</dbReference>
<evidence type="ECO:0000313" key="5">
    <source>
        <dbReference type="Proteomes" id="UP000621492"/>
    </source>
</evidence>
<dbReference type="Proteomes" id="UP000621492">
    <property type="component" value="Unassembled WGS sequence"/>
</dbReference>
<accession>A0A9W5X726</accession>
<dbReference type="PANTHER" id="PTHR11092">
    <property type="entry name" value="SUGAR NUCLEOTIDE EPIMERASE RELATED"/>
    <property type="match status" value="1"/>
</dbReference>
<dbReference type="InterPro" id="IPR001509">
    <property type="entry name" value="Epimerase_deHydtase"/>
</dbReference>
<dbReference type="Gene3D" id="3.40.50.720">
    <property type="entry name" value="NAD(P)-binding Rossmann-like Domain"/>
    <property type="match status" value="1"/>
</dbReference>
<dbReference type="InterPro" id="IPR036291">
    <property type="entry name" value="NAD(P)-bd_dom_sf"/>
</dbReference>
<evidence type="ECO:0000259" key="2">
    <source>
        <dbReference type="Pfam" id="PF01370"/>
    </source>
</evidence>
<feature type="domain" description="NAD-dependent epimerase/dehydratase" evidence="2">
    <location>
        <begin position="3"/>
        <end position="211"/>
    </location>
</feature>
<comment type="caution">
    <text evidence="4">The sequence shown here is derived from an EMBL/GenBank/DDBJ whole genome shotgun (WGS) entry which is preliminary data.</text>
</comment>
<dbReference type="AlphaFoldDB" id="A0A9W5X726"/>
<name>A0A9W5X726_9BACI</name>
<dbReference type="Pfam" id="PF08338">
    <property type="entry name" value="DUF1731"/>
    <property type="match status" value="1"/>
</dbReference>
<keyword evidence="5" id="KW-1185">Reference proteome</keyword>
<dbReference type="CDD" id="cd05242">
    <property type="entry name" value="SDR_a8"/>
    <property type="match status" value="1"/>
</dbReference>
<protein>
    <submittedName>
        <fullName evidence="4">Epimerase</fullName>
    </submittedName>
</protein>
<evidence type="ECO:0000256" key="1">
    <source>
        <dbReference type="ARBA" id="ARBA00009353"/>
    </source>
</evidence>
<proteinExistence type="inferred from homology"/>
<dbReference type="SUPFAM" id="SSF51735">
    <property type="entry name" value="NAD(P)-binding Rossmann-fold domains"/>
    <property type="match status" value="1"/>
</dbReference>